<gene>
    <name evidence="4" type="ORF">BON22_5079</name>
    <name evidence="3" type="ORF">CYFA0S_03e04654g</name>
</gene>
<keyword evidence="2" id="KW-0813">Transport</keyword>
<sequence length="142" mass="16201">MSVSLQRTIRNVMKAGWKRYAKQMNEIGDARAGILVGKDDFGNEFYESDDPVDIHLRTRWVEYKDGKVDISHIEPGWHYWLGYGTDIRPNQVAGEEKTERAYPLPKVHAVNMTGTAGAYVPYNTAKPKFKAWEPKVAERTTA</sequence>
<keyword evidence="2" id="KW-0249">Electron transport</keyword>
<dbReference type="AlphaFoldDB" id="A0A061APV1"/>
<keyword evidence="5" id="KW-1185">Reference proteome</keyword>
<protein>
    <recommendedName>
        <fullName evidence="2">NADH dehydrogenase [ubiquinone] 1 alpha subcomplex subunit</fullName>
    </recommendedName>
</protein>
<comment type="subcellular location">
    <subcellularLocation>
        <location evidence="2">Mitochondrion inner membrane</location>
        <topology evidence="2">Peripheral membrane protein</topology>
        <orientation evidence="2">Matrix side</orientation>
    </subcellularLocation>
</comment>
<evidence type="ECO:0000256" key="2">
    <source>
        <dbReference type="RuleBase" id="RU363103"/>
    </source>
</evidence>
<evidence type="ECO:0000313" key="4">
    <source>
        <dbReference type="EMBL" id="ONH65035.1"/>
    </source>
</evidence>
<dbReference type="GO" id="GO:0005743">
    <property type="term" value="C:mitochondrial inner membrane"/>
    <property type="evidence" value="ECO:0007669"/>
    <property type="project" value="UniProtKB-SubCell"/>
</dbReference>
<dbReference type="GO" id="GO:0045271">
    <property type="term" value="C:respiratory chain complex I"/>
    <property type="evidence" value="ECO:0007669"/>
    <property type="project" value="InterPro"/>
</dbReference>
<dbReference type="InterPro" id="IPR007763">
    <property type="entry name" value="NDUFA12"/>
</dbReference>
<dbReference type="EMBL" id="MPUK01000014">
    <property type="protein sequence ID" value="ONH65035.1"/>
    <property type="molecule type" value="Genomic_DNA"/>
</dbReference>
<dbReference type="Proteomes" id="UP000189513">
    <property type="component" value="Unassembled WGS sequence"/>
</dbReference>
<dbReference type="EMBL" id="LK052888">
    <property type="protein sequence ID" value="CDR39554.1"/>
    <property type="molecule type" value="Genomic_DNA"/>
</dbReference>
<reference evidence="5" key="2">
    <citation type="journal article" date="2017" name="Genome Announc.">
        <title>Genome sequences of Cyberlindnera fabianii 65, Pichia kudriavzevii 129, and Saccharomyces cerevisiae 131 isolated from fermented masau fruits in Zimbabwe.</title>
        <authorList>
            <person name="van Rijswijck I.M.H."/>
            <person name="Derks M.F.L."/>
            <person name="Abee T."/>
            <person name="de Ridder D."/>
            <person name="Smid E.J."/>
        </authorList>
    </citation>
    <scope>NUCLEOTIDE SEQUENCE [LARGE SCALE GENOMIC DNA]</scope>
    <source>
        <strain evidence="5">65</strain>
    </source>
</reference>
<dbReference type="GO" id="GO:0006979">
    <property type="term" value="P:response to oxidative stress"/>
    <property type="evidence" value="ECO:0007669"/>
    <property type="project" value="TreeGrafter"/>
</dbReference>
<reference evidence="3" key="1">
    <citation type="journal article" date="2014" name="Genome Announc.">
        <title>Genome sequence of the yeast Cyberlindnera fabianii (Hansenula fabianii).</title>
        <authorList>
            <person name="Freel K.C."/>
            <person name="Sarilar V."/>
            <person name="Neuveglise C."/>
            <person name="Devillers H."/>
            <person name="Friedrich A."/>
            <person name="Schacherer J."/>
        </authorList>
    </citation>
    <scope>NUCLEOTIDE SEQUENCE</scope>
    <source>
        <strain evidence="3">YJS4271</strain>
    </source>
</reference>
<reference evidence="4" key="3">
    <citation type="submission" date="2017-01" db="EMBL/GenBank/DDBJ databases">
        <authorList>
            <person name="Mah S.A."/>
            <person name="Swanson W.J."/>
            <person name="Moy G.W."/>
            <person name="Vacquier V.D."/>
        </authorList>
    </citation>
    <scope>NUCLEOTIDE SEQUENCE [LARGE SCALE GENOMIC DNA]</scope>
    <source>
        <strain evidence="4">65</strain>
    </source>
</reference>
<accession>A0A061APV1</accession>
<organism evidence="3">
    <name type="scientific">Cyberlindnera fabianii</name>
    <name type="common">Yeast</name>
    <name type="synonym">Hansenula fabianii</name>
    <dbReference type="NCBI Taxonomy" id="36022"/>
    <lineage>
        <taxon>Eukaryota</taxon>
        <taxon>Fungi</taxon>
        <taxon>Dikarya</taxon>
        <taxon>Ascomycota</taxon>
        <taxon>Saccharomycotina</taxon>
        <taxon>Saccharomycetes</taxon>
        <taxon>Phaffomycetales</taxon>
        <taxon>Phaffomycetaceae</taxon>
        <taxon>Cyberlindnera</taxon>
    </lineage>
</organism>
<proteinExistence type="inferred from homology"/>
<dbReference type="OrthoDB" id="274641at2759"/>
<dbReference type="Pfam" id="PF05071">
    <property type="entry name" value="NDUFA12"/>
    <property type="match status" value="1"/>
</dbReference>
<evidence type="ECO:0000313" key="5">
    <source>
        <dbReference type="Proteomes" id="UP000189513"/>
    </source>
</evidence>
<comment type="function">
    <text evidence="2">Accessory subunit of the mitochondrial membrane respiratory chain NADH dehydrogenase (Complex I), that is believed not to be involved in catalysis. Complex I functions in the transfer of electrons from NADH to the respiratory chain. The immediate electron acceptor for the enzyme is believed to be ubiquinone.</text>
</comment>
<keyword evidence="4" id="KW-0830">Ubiquinone</keyword>
<keyword evidence="2" id="KW-0472">Membrane</keyword>
<keyword evidence="2" id="KW-0679">Respiratory chain</keyword>
<evidence type="ECO:0000313" key="3">
    <source>
        <dbReference type="EMBL" id="CDR39554.1"/>
    </source>
</evidence>
<evidence type="ECO:0000256" key="1">
    <source>
        <dbReference type="ARBA" id="ARBA00007355"/>
    </source>
</evidence>
<comment type="similarity">
    <text evidence="1 2">Belongs to the complex I NDUFA12 subunit family.</text>
</comment>
<keyword evidence="2" id="KW-0496">Mitochondrion</keyword>
<dbReference type="PANTHER" id="PTHR12910:SF2">
    <property type="entry name" value="NADH DEHYDROGENASE [UBIQUINONE] 1 ALPHA SUBCOMPLEX SUBUNIT 12"/>
    <property type="match status" value="1"/>
</dbReference>
<dbReference type="PANTHER" id="PTHR12910">
    <property type="entry name" value="NADH-UBIQUINONE OXIDOREDUCTASE SUBUNIT B17.2"/>
    <property type="match status" value="1"/>
</dbReference>
<dbReference type="STRING" id="36022.A0A061APV1"/>
<dbReference type="VEuPathDB" id="FungiDB:BON22_5079"/>
<keyword evidence="2" id="KW-0999">Mitochondrion inner membrane</keyword>
<dbReference type="OMA" id="WHGWIHH"/>
<name>A0A061APV1_CYBFA</name>